<evidence type="ECO:0000313" key="2">
    <source>
        <dbReference type="Proteomes" id="UP000641152"/>
    </source>
</evidence>
<accession>A0ABR9D9Y9</accession>
<proteinExistence type="predicted"/>
<organism evidence="1 2">
    <name type="scientific">Methylomonas fluvii</name>
    <dbReference type="NCBI Taxonomy" id="1854564"/>
    <lineage>
        <taxon>Bacteria</taxon>
        <taxon>Pseudomonadati</taxon>
        <taxon>Pseudomonadota</taxon>
        <taxon>Gammaproteobacteria</taxon>
        <taxon>Methylococcales</taxon>
        <taxon>Methylococcaceae</taxon>
        <taxon>Methylomonas</taxon>
    </lineage>
</organism>
<evidence type="ECO:0000313" key="1">
    <source>
        <dbReference type="EMBL" id="MBD9359930.1"/>
    </source>
</evidence>
<name>A0ABR9D9Y9_9GAMM</name>
<dbReference type="RefSeq" id="WP_192392752.1">
    <property type="nucleotide sequence ID" value="NZ_CAJHIU010000001.1"/>
</dbReference>
<keyword evidence="2" id="KW-1185">Reference proteome</keyword>
<reference evidence="1 2" key="1">
    <citation type="submission" date="2020-09" db="EMBL/GenBank/DDBJ databases">
        <title>Methylomonas albis sp. nov. and Methylomonas fluvii sp. nov.: Two cold-adapted methanotrophs from the River Elbe and an amended description of Methylovulum psychrotolerans strain Eb1.</title>
        <authorList>
            <person name="Bussmann I.K."/>
            <person name="Klings K.-W."/>
            <person name="Warnstedt J."/>
            <person name="Hoppert M."/>
            <person name="Saborowski A."/>
            <person name="Horn F."/>
            <person name="Liebner S."/>
        </authorList>
    </citation>
    <scope>NUCLEOTIDE SEQUENCE [LARGE SCALE GENOMIC DNA]</scope>
    <source>
        <strain evidence="1 2">EbB</strain>
    </source>
</reference>
<gene>
    <name evidence="1" type="ORF">EBB_05190</name>
</gene>
<protein>
    <submittedName>
        <fullName evidence="1">Uncharacterized protein</fullName>
    </submittedName>
</protein>
<comment type="caution">
    <text evidence="1">The sequence shown here is derived from an EMBL/GenBank/DDBJ whole genome shotgun (WGS) entry which is preliminary data.</text>
</comment>
<sequence>MNATVSSTDVPNYQLSAWARWFASDNRFHSFTLTNDALLFYDNKRRKHAIELLRIHPVVSVESGWFWDVLVFGQEGGKSIRFGGVNKAQSTQIRLFFKRHVSNSSPLKSHKFTAKALKHNK</sequence>
<dbReference type="Proteomes" id="UP000641152">
    <property type="component" value="Unassembled WGS sequence"/>
</dbReference>
<dbReference type="EMBL" id="JACXST010000001">
    <property type="protein sequence ID" value="MBD9359930.1"/>
    <property type="molecule type" value="Genomic_DNA"/>
</dbReference>